<keyword evidence="6" id="KW-1185">Reference proteome</keyword>
<gene>
    <name evidence="4" type="ORF">G3I29_00800</name>
    <name evidence="3" type="ORF">STHAL_09540</name>
</gene>
<dbReference type="RefSeq" id="WP_103491869.1">
    <property type="nucleotide sequence ID" value="NZ_JAAGLQ010000021.1"/>
</dbReference>
<evidence type="ECO:0000256" key="2">
    <source>
        <dbReference type="SAM" id="Phobius"/>
    </source>
</evidence>
<feature type="transmembrane region" description="Helical" evidence="2">
    <location>
        <begin position="109"/>
        <end position="131"/>
    </location>
</feature>
<evidence type="ECO:0000313" key="3">
    <source>
        <dbReference type="EMBL" id="MBV7669726.1"/>
    </source>
</evidence>
<organism evidence="4 5">
    <name type="scientific">Streptomyces halstedii</name>
    <dbReference type="NCBI Taxonomy" id="1944"/>
    <lineage>
        <taxon>Bacteria</taxon>
        <taxon>Bacillati</taxon>
        <taxon>Actinomycetota</taxon>
        <taxon>Actinomycetes</taxon>
        <taxon>Kitasatosporales</taxon>
        <taxon>Streptomycetaceae</taxon>
        <taxon>Streptomyces</taxon>
    </lineage>
</organism>
<dbReference type="Proteomes" id="UP000471293">
    <property type="component" value="Unassembled WGS sequence"/>
</dbReference>
<reference evidence="3 6" key="2">
    <citation type="submission" date="2021-07" db="EMBL/GenBank/DDBJ databases">
        <title>Sequencing Streptomyces halstedii LGO-A4 genome an citrus endophytic actinomycete.</title>
        <authorList>
            <person name="Samborskyy M."/>
            <person name="Scott N."/>
            <person name="Deglau R."/>
            <person name="Dickens S."/>
            <person name="Oliveira L.G."/>
        </authorList>
    </citation>
    <scope>NUCLEOTIDE SEQUENCE [LARGE SCALE GENOMIC DNA]</scope>
    <source>
        <strain evidence="3 6">LGO-A4</strain>
    </source>
</reference>
<dbReference type="AlphaFoldDB" id="A0A6N9TRN5"/>
<evidence type="ECO:0000313" key="6">
    <source>
        <dbReference type="Proteomes" id="UP000735541"/>
    </source>
</evidence>
<accession>A0A6N9TRN5</accession>
<feature type="transmembrane region" description="Helical" evidence="2">
    <location>
        <begin position="26"/>
        <end position="44"/>
    </location>
</feature>
<keyword evidence="2" id="KW-0472">Membrane</keyword>
<dbReference type="EMBL" id="JAHUVW010000001">
    <property type="protein sequence ID" value="MBV7669726.1"/>
    <property type="molecule type" value="Genomic_DNA"/>
</dbReference>
<dbReference type="Proteomes" id="UP000735541">
    <property type="component" value="Unassembled WGS sequence"/>
</dbReference>
<feature type="transmembrane region" description="Helical" evidence="2">
    <location>
        <begin position="87"/>
        <end position="103"/>
    </location>
</feature>
<feature type="region of interest" description="Disordered" evidence="1">
    <location>
        <begin position="1"/>
        <end position="20"/>
    </location>
</feature>
<reference evidence="4 5" key="1">
    <citation type="submission" date="2020-01" db="EMBL/GenBank/DDBJ databases">
        <title>Insect and environment-associated Actinomycetes.</title>
        <authorList>
            <person name="Currrie C."/>
            <person name="Chevrette M."/>
            <person name="Carlson C."/>
            <person name="Stubbendieck R."/>
            <person name="Wendt-Pienkowski E."/>
        </authorList>
    </citation>
    <scope>NUCLEOTIDE SEQUENCE [LARGE SCALE GENOMIC DNA]</scope>
    <source>
        <strain evidence="4 5">SID11342</strain>
    </source>
</reference>
<evidence type="ECO:0000313" key="5">
    <source>
        <dbReference type="Proteomes" id="UP000471293"/>
    </source>
</evidence>
<evidence type="ECO:0000313" key="4">
    <source>
        <dbReference type="EMBL" id="NEA14104.1"/>
    </source>
</evidence>
<feature type="transmembrane region" description="Helical" evidence="2">
    <location>
        <begin position="56"/>
        <end position="75"/>
    </location>
</feature>
<keyword evidence="2" id="KW-1133">Transmembrane helix</keyword>
<sequence length="136" mass="14346">MATHATLPRRGGTRARTPDRHPHHAIGWWLPAVLGVIVGFWAFYIHRDGGPTTGGLIWLGVASGVAFAVLCFALGRVQGRLPAEPRAAAYGAVTAIVIGYLFSLHHHSVLSSAVLGLGVGAGVTVYAFYLAHTRSP</sequence>
<evidence type="ECO:0000256" key="1">
    <source>
        <dbReference type="SAM" id="MobiDB-lite"/>
    </source>
</evidence>
<protein>
    <submittedName>
        <fullName evidence="4">Uncharacterized protein</fullName>
    </submittedName>
</protein>
<keyword evidence="2" id="KW-0812">Transmembrane</keyword>
<comment type="caution">
    <text evidence="4">The sequence shown here is derived from an EMBL/GenBank/DDBJ whole genome shotgun (WGS) entry which is preliminary data.</text>
</comment>
<proteinExistence type="predicted"/>
<dbReference type="EMBL" id="JAAGLQ010000021">
    <property type="protein sequence ID" value="NEA14104.1"/>
    <property type="molecule type" value="Genomic_DNA"/>
</dbReference>
<name>A0A6N9TRN5_STRHA</name>